<feature type="transmembrane region" description="Helical" evidence="2">
    <location>
        <begin position="273"/>
        <end position="296"/>
    </location>
</feature>
<proteinExistence type="predicted"/>
<evidence type="ECO:0000256" key="1">
    <source>
        <dbReference type="SAM" id="MobiDB-lite"/>
    </source>
</evidence>
<keyword evidence="2" id="KW-1133">Transmembrane helix</keyword>
<feature type="compositionally biased region" description="Polar residues" evidence="1">
    <location>
        <begin position="1"/>
        <end position="10"/>
    </location>
</feature>
<organism evidence="4 5">
    <name type="scientific">Frankia umida</name>
    <dbReference type="NCBI Taxonomy" id="573489"/>
    <lineage>
        <taxon>Bacteria</taxon>
        <taxon>Bacillati</taxon>
        <taxon>Actinomycetota</taxon>
        <taxon>Actinomycetes</taxon>
        <taxon>Frankiales</taxon>
        <taxon>Frankiaceae</taxon>
        <taxon>Frankia</taxon>
    </lineage>
</organism>
<sequence length="313" mass="31175">MSSGAASASATRKLEAGAVSSPARSPASTPAGGIDRSTAGLPSARTEPPAERTRDNDTMSLVRPPSTTRSRATKPDSTRATPPRGAAPDGVRPAAPPRVQAATPAASAATTVHGRPGTGAGPAATAGPAPASTPAAGTRTGTAGPGRPMTGTSPDALARQFDTAPGDRPGSAARGGEGTRPTGGGSGGGSRPPGAGRRAKLRLSKVNPITVTRLSFAFSLCVFVVLLVAVAVLWFVLNSIGVFDSVTDAADTLTDSSAGDVRGWLSFGRAMEISLLIGAINVILMTALTTLGALLYNLCAEMIGGIEVTLSDQ</sequence>
<keyword evidence="5" id="KW-1185">Reference proteome</keyword>
<evidence type="ECO:0000313" key="5">
    <source>
        <dbReference type="Proteomes" id="UP001201873"/>
    </source>
</evidence>
<accession>A0ABT0JUM8</accession>
<feature type="compositionally biased region" description="Gly residues" evidence="1">
    <location>
        <begin position="173"/>
        <end position="191"/>
    </location>
</feature>
<dbReference type="Pfam" id="PF12089">
    <property type="entry name" value="DUF3566"/>
    <property type="match status" value="1"/>
</dbReference>
<feature type="transmembrane region" description="Helical" evidence="2">
    <location>
        <begin position="214"/>
        <end position="237"/>
    </location>
</feature>
<dbReference type="RefSeq" id="WP_248823546.1">
    <property type="nucleotide sequence ID" value="NZ_JALKFT010000003.1"/>
</dbReference>
<feature type="compositionally biased region" description="Low complexity" evidence="1">
    <location>
        <begin position="16"/>
        <end position="33"/>
    </location>
</feature>
<gene>
    <name evidence="4" type="ORF">MXD59_04495</name>
</gene>
<feature type="compositionally biased region" description="Basic and acidic residues" evidence="1">
    <location>
        <begin position="48"/>
        <end position="57"/>
    </location>
</feature>
<keyword evidence="2" id="KW-0472">Membrane</keyword>
<feature type="compositionally biased region" description="Low complexity" evidence="1">
    <location>
        <begin position="91"/>
        <end position="152"/>
    </location>
</feature>
<evidence type="ECO:0000259" key="3">
    <source>
        <dbReference type="Pfam" id="PF12089"/>
    </source>
</evidence>
<feature type="region of interest" description="Disordered" evidence="1">
    <location>
        <begin position="1"/>
        <end position="199"/>
    </location>
</feature>
<dbReference type="Proteomes" id="UP001201873">
    <property type="component" value="Unassembled WGS sequence"/>
</dbReference>
<dbReference type="InterPro" id="IPR021949">
    <property type="entry name" value="DUF3566_TM"/>
</dbReference>
<evidence type="ECO:0000256" key="2">
    <source>
        <dbReference type="SAM" id="Phobius"/>
    </source>
</evidence>
<feature type="domain" description="DUF3566" evidence="3">
    <location>
        <begin position="197"/>
        <end position="312"/>
    </location>
</feature>
<name>A0ABT0JUM8_9ACTN</name>
<dbReference type="EMBL" id="JALKFT010000003">
    <property type="protein sequence ID" value="MCK9875049.1"/>
    <property type="molecule type" value="Genomic_DNA"/>
</dbReference>
<keyword evidence="2" id="KW-0812">Transmembrane</keyword>
<comment type="caution">
    <text evidence="4">The sequence shown here is derived from an EMBL/GenBank/DDBJ whole genome shotgun (WGS) entry which is preliminary data.</text>
</comment>
<evidence type="ECO:0000313" key="4">
    <source>
        <dbReference type="EMBL" id="MCK9875049.1"/>
    </source>
</evidence>
<reference evidence="4 5" key="1">
    <citation type="submission" date="2022-04" db="EMBL/GenBank/DDBJ databases">
        <title>Genome diversity in the genus Frankia.</title>
        <authorList>
            <person name="Carlos-Shanley C."/>
            <person name="Hahn D."/>
        </authorList>
    </citation>
    <scope>NUCLEOTIDE SEQUENCE [LARGE SCALE GENOMIC DNA]</scope>
    <source>
        <strain evidence="4 5">Ag45/Mut15</strain>
    </source>
</reference>
<protein>
    <submittedName>
        <fullName evidence="4">DUF3566 domain-containing protein</fullName>
    </submittedName>
</protein>